<dbReference type="CDD" id="cd23081">
    <property type="entry name" value="cpPDZ_EcRseP-like"/>
    <property type="match status" value="1"/>
</dbReference>
<dbReference type="InterPro" id="IPR001478">
    <property type="entry name" value="PDZ"/>
</dbReference>
<dbReference type="PANTHER" id="PTHR42837:SF2">
    <property type="entry name" value="MEMBRANE METALLOPROTEASE ARASP2, CHLOROPLASTIC-RELATED"/>
    <property type="match status" value="1"/>
</dbReference>
<evidence type="ECO:0000256" key="4">
    <source>
        <dbReference type="ARBA" id="ARBA00022670"/>
    </source>
</evidence>
<feature type="transmembrane region" description="Helical" evidence="11">
    <location>
        <begin position="423"/>
        <end position="441"/>
    </location>
</feature>
<dbReference type="InterPro" id="IPR004387">
    <property type="entry name" value="Pept_M50_Zn"/>
</dbReference>
<evidence type="ECO:0000256" key="11">
    <source>
        <dbReference type="RuleBase" id="RU362031"/>
    </source>
</evidence>
<reference evidence="13 14" key="1">
    <citation type="journal article" date="2016" name="Appl. Environ. Microbiol.">
        <title>Lack of Overt Genome Reduction in the Bryostatin-Producing Bryozoan Symbiont "Candidatus Endobugula sertula".</title>
        <authorList>
            <person name="Miller I.J."/>
            <person name="Vanee N."/>
            <person name="Fong S.S."/>
            <person name="Lim-Fong G.E."/>
            <person name="Kwan J.C."/>
        </authorList>
    </citation>
    <scope>NUCLEOTIDE SEQUENCE [LARGE SCALE GENOMIC DNA]</scope>
    <source>
        <strain evidence="13">AB1-4</strain>
    </source>
</reference>
<dbReference type="EC" id="3.4.24.-" evidence="11"/>
<keyword evidence="7 11" id="KW-0862">Zinc</keyword>
<dbReference type="PANTHER" id="PTHR42837">
    <property type="entry name" value="REGULATOR OF SIGMA-E PROTEASE RSEP"/>
    <property type="match status" value="1"/>
</dbReference>
<dbReference type="Pfam" id="PF17820">
    <property type="entry name" value="PDZ_6"/>
    <property type="match status" value="1"/>
</dbReference>
<keyword evidence="5 11" id="KW-0812">Transmembrane</keyword>
<keyword evidence="11" id="KW-0479">Metal-binding</keyword>
<proteinExistence type="inferred from homology"/>
<keyword evidence="10 11" id="KW-0472">Membrane</keyword>
<feature type="transmembrane region" description="Helical" evidence="11">
    <location>
        <begin position="95"/>
        <end position="116"/>
    </location>
</feature>
<keyword evidence="6 11" id="KW-0378">Hydrolase</keyword>
<keyword evidence="8 11" id="KW-1133">Transmembrane helix</keyword>
<dbReference type="AlphaFoldDB" id="A0A1D2QQX8"/>
<dbReference type="Proteomes" id="UP000242502">
    <property type="component" value="Unassembled WGS sequence"/>
</dbReference>
<dbReference type="GO" id="GO:0046872">
    <property type="term" value="F:metal ion binding"/>
    <property type="evidence" value="ECO:0007669"/>
    <property type="project" value="UniProtKB-KW"/>
</dbReference>
<dbReference type="Pfam" id="PF02163">
    <property type="entry name" value="Peptidase_M50"/>
    <property type="match status" value="1"/>
</dbReference>
<dbReference type="InterPro" id="IPR036034">
    <property type="entry name" value="PDZ_sf"/>
</dbReference>
<feature type="domain" description="PDZ" evidence="12">
    <location>
        <begin position="209"/>
        <end position="278"/>
    </location>
</feature>
<dbReference type="EMBL" id="MDLC01000017">
    <property type="protein sequence ID" value="ODS23940.1"/>
    <property type="molecule type" value="Genomic_DNA"/>
</dbReference>
<evidence type="ECO:0000256" key="2">
    <source>
        <dbReference type="ARBA" id="ARBA00004141"/>
    </source>
</evidence>
<dbReference type="NCBIfam" id="TIGR00054">
    <property type="entry name" value="RIP metalloprotease RseP"/>
    <property type="match status" value="1"/>
</dbReference>
<evidence type="ECO:0000256" key="5">
    <source>
        <dbReference type="ARBA" id="ARBA00022692"/>
    </source>
</evidence>
<dbReference type="InterPro" id="IPR041489">
    <property type="entry name" value="PDZ_6"/>
</dbReference>
<feature type="domain" description="PDZ" evidence="12">
    <location>
        <begin position="110"/>
        <end position="182"/>
    </location>
</feature>
<comment type="subcellular location">
    <subcellularLocation>
        <location evidence="2">Membrane</location>
        <topology evidence="2">Multi-pass membrane protein</topology>
    </subcellularLocation>
</comment>
<evidence type="ECO:0000256" key="3">
    <source>
        <dbReference type="ARBA" id="ARBA00007931"/>
    </source>
</evidence>
<protein>
    <recommendedName>
        <fullName evidence="11">Zinc metalloprotease</fullName>
        <ecNumber evidence="11">3.4.24.-</ecNumber>
    </recommendedName>
</protein>
<dbReference type="Gene3D" id="2.30.42.10">
    <property type="match status" value="2"/>
</dbReference>
<evidence type="ECO:0000313" key="13">
    <source>
        <dbReference type="EMBL" id="ODS23940.1"/>
    </source>
</evidence>
<evidence type="ECO:0000256" key="10">
    <source>
        <dbReference type="ARBA" id="ARBA00023136"/>
    </source>
</evidence>
<evidence type="ECO:0000313" key="14">
    <source>
        <dbReference type="Proteomes" id="UP000242502"/>
    </source>
</evidence>
<dbReference type="CDD" id="cd06163">
    <property type="entry name" value="S2P-M50_PDZ_RseP-like"/>
    <property type="match status" value="1"/>
</dbReference>
<organism evidence="13 14">
    <name type="scientific">Candidatus Endobugula sertula</name>
    <name type="common">Bugula neritina bacterial symbiont</name>
    <dbReference type="NCBI Taxonomy" id="62101"/>
    <lineage>
        <taxon>Bacteria</taxon>
        <taxon>Pseudomonadati</taxon>
        <taxon>Pseudomonadota</taxon>
        <taxon>Gammaproteobacteria</taxon>
        <taxon>Cellvibrionales</taxon>
        <taxon>Cellvibrionaceae</taxon>
        <taxon>Candidatus Endobugula</taxon>
    </lineage>
</organism>
<comment type="caution">
    <text evidence="13">The sequence shown here is derived from an EMBL/GenBank/DDBJ whole genome shotgun (WGS) entry which is preliminary data.</text>
</comment>
<dbReference type="GO" id="GO:0006508">
    <property type="term" value="P:proteolysis"/>
    <property type="evidence" value="ECO:0007669"/>
    <property type="project" value="UniProtKB-KW"/>
</dbReference>
<keyword evidence="9 11" id="KW-0482">Metalloprotease</keyword>
<dbReference type="STRING" id="62101.AB835_06370"/>
<evidence type="ECO:0000259" key="12">
    <source>
        <dbReference type="SMART" id="SM00228"/>
    </source>
</evidence>
<evidence type="ECO:0000256" key="1">
    <source>
        <dbReference type="ARBA" id="ARBA00001947"/>
    </source>
</evidence>
<gene>
    <name evidence="13" type="ORF">AB835_06370</name>
</gene>
<evidence type="ECO:0000256" key="7">
    <source>
        <dbReference type="ARBA" id="ARBA00022833"/>
    </source>
</evidence>
<dbReference type="InterPro" id="IPR008915">
    <property type="entry name" value="Peptidase_M50"/>
</dbReference>
<dbReference type="GO" id="GO:0004222">
    <property type="term" value="F:metalloendopeptidase activity"/>
    <property type="evidence" value="ECO:0007669"/>
    <property type="project" value="InterPro"/>
</dbReference>
<evidence type="ECO:0000256" key="6">
    <source>
        <dbReference type="ARBA" id="ARBA00022801"/>
    </source>
</evidence>
<name>A0A1D2QQX8_9GAMM</name>
<dbReference type="SUPFAM" id="SSF50156">
    <property type="entry name" value="PDZ domain-like"/>
    <property type="match status" value="2"/>
</dbReference>
<dbReference type="SMART" id="SM00228">
    <property type="entry name" value="PDZ"/>
    <property type="match status" value="2"/>
</dbReference>
<feature type="transmembrane region" description="Helical" evidence="11">
    <location>
        <begin position="376"/>
        <end position="397"/>
    </location>
</feature>
<evidence type="ECO:0000256" key="9">
    <source>
        <dbReference type="ARBA" id="ARBA00023049"/>
    </source>
</evidence>
<sequence>MLLTVLWFFLALGILVVIHEFGHFYIARCCGVKVLRFSVGFGKSLYSWRDQSGTEYTLAVIPLGGYVKMLDEREGEVSEDERPYAFTQKTVWQRMAIVVAGPVANFILAIVLYFVLAMIGGSGFSPVIGQLPIDGVAATAGLKPGDEIVAIDETPVTTQLQVFSRLMRRIGDTGTIQIQVKLADSSLIETLSLPINEWLYDVEQPDVFSSLGLVMYAPEVIPVVAHVESGSPAEKSGLLPDDQLVSADGQAINTWTEWVDYVQLRPNQAITLQVERQERIVELSLTPRPIKRSDQIIGQVGVRPTVSWPESMIRPVTYTLSEAVVQGFSQTWQQSQFILLLIKKLLLAEVSTKNLGGSFTIAKVAGDSAKAGFSSYLAFLAFLSVSLGVFNLLPIPVLDGGHLLYYVIEVFKGSPVSENIQLVGYWFGLFFVLGIMILAHVNDLVRLFA</sequence>
<evidence type="ECO:0000256" key="8">
    <source>
        <dbReference type="ARBA" id="ARBA00022989"/>
    </source>
</evidence>
<comment type="similarity">
    <text evidence="3 11">Belongs to the peptidase M50B family.</text>
</comment>
<accession>A0A1D2QQX8</accession>
<comment type="cofactor">
    <cofactor evidence="1 11">
        <name>Zn(2+)</name>
        <dbReference type="ChEBI" id="CHEBI:29105"/>
    </cofactor>
</comment>
<dbReference type="GO" id="GO:0016020">
    <property type="term" value="C:membrane"/>
    <property type="evidence" value="ECO:0007669"/>
    <property type="project" value="UniProtKB-SubCell"/>
</dbReference>
<keyword evidence="4 13" id="KW-0645">Protease</keyword>